<keyword evidence="3" id="KW-0597">Phosphoprotein</keyword>
<feature type="domain" description="Signal transduction histidine kinase subgroup 3 dimerisation and phosphoacceptor" evidence="12">
    <location>
        <begin position="199"/>
        <end position="263"/>
    </location>
</feature>
<dbReference type="InterPro" id="IPR050482">
    <property type="entry name" value="Sensor_HK_TwoCompSys"/>
</dbReference>
<gene>
    <name evidence="13" type="ORF">SAMN02745941_01578</name>
</gene>
<dbReference type="Gene3D" id="1.20.5.1930">
    <property type="match status" value="1"/>
</dbReference>
<dbReference type="GO" id="GO:0016020">
    <property type="term" value="C:membrane"/>
    <property type="evidence" value="ECO:0007669"/>
    <property type="project" value="InterPro"/>
</dbReference>
<evidence type="ECO:0000259" key="12">
    <source>
        <dbReference type="Pfam" id="PF07730"/>
    </source>
</evidence>
<evidence type="ECO:0000256" key="2">
    <source>
        <dbReference type="ARBA" id="ARBA00012438"/>
    </source>
</evidence>
<feature type="transmembrane region" description="Helical" evidence="10">
    <location>
        <begin position="61"/>
        <end position="91"/>
    </location>
</feature>
<dbReference type="Pfam" id="PF07730">
    <property type="entry name" value="HisKA_3"/>
    <property type="match status" value="1"/>
</dbReference>
<dbReference type="SUPFAM" id="SSF55874">
    <property type="entry name" value="ATPase domain of HSP90 chaperone/DNA topoisomerase II/histidine kinase"/>
    <property type="match status" value="1"/>
</dbReference>
<keyword evidence="4" id="KW-0808">Transferase</keyword>
<evidence type="ECO:0000256" key="3">
    <source>
        <dbReference type="ARBA" id="ARBA00022553"/>
    </source>
</evidence>
<proteinExistence type="predicted"/>
<dbReference type="EC" id="2.7.13.3" evidence="2"/>
<keyword evidence="10" id="KW-1133">Transmembrane helix</keyword>
<evidence type="ECO:0000313" key="13">
    <source>
        <dbReference type="EMBL" id="SHI02139.1"/>
    </source>
</evidence>
<keyword evidence="10" id="KW-0472">Membrane</keyword>
<evidence type="ECO:0000313" key="14">
    <source>
        <dbReference type="Proteomes" id="UP000184241"/>
    </source>
</evidence>
<feature type="transmembrane region" description="Helical" evidence="10">
    <location>
        <begin position="38"/>
        <end position="55"/>
    </location>
</feature>
<dbReference type="Gene3D" id="3.30.565.10">
    <property type="entry name" value="Histidine kinase-like ATPase, C-terminal domain"/>
    <property type="match status" value="1"/>
</dbReference>
<feature type="domain" description="Histidine kinase/HSP90-like ATPase" evidence="11">
    <location>
        <begin position="307"/>
        <end position="393"/>
    </location>
</feature>
<dbReference type="GO" id="GO:0005524">
    <property type="term" value="F:ATP binding"/>
    <property type="evidence" value="ECO:0007669"/>
    <property type="project" value="UniProtKB-KW"/>
</dbReference>
<dbReference type="InterPro" id="IPR003594">
    <property type="entry name" value="HATPase_dom"/>
</dbReference>
<keyword evidence="7" id="KW-0067">ATP-binding</keyword>
<evidence type="ECO:0000256" key="10">
    <source>
        <dbReference type="SAM" id="Phobius"/>
    </source>
</evidence>
<evidence type="ECO:0000256" key="8">
    <source>
        <dbReference type="ARBA" id="ARBA00023012"/>
    </source>
</evidence>
<feature type="transmembrane region" description="Helical" evidence="10">
    <location>
        <begin position="103"/>
        <end position="121"/>
    </location>
</feature>
<keyword evidence="8" id="KW-0902">Two-component regulatory system</keyword>
<comment type="catalytic activity">
    <reaction evidence="1">
        <text>ATP + protein L-histidine = ADP + protein N-phospho-L-histidine.</text>
        <dbReference type="EC" id="2.7.13.3"/>
    </reaction>
</comment>
<keyword evidence="10" id="KW-0812">Transmembrane</keyword>
<feature type="transmembrane region" description="Helical" evidence="10">
    <location>
        <begin position="6"/>
        <end position="26"/>
    </location>
</feature>
<dbReference type="AlphaFoldDB" id="A0A1M5XQV8"/>
<reference evidence="13 14" key="1">
    <citation type="submission" date="2016-11" db="EMBL/GenBank/DDBJ databases">
        <authorList>
            <person name="Jaros S."/>
            <person name="Januszkiewicz K."/>
            <person name="Wedrychowicz H."/>
        </authorList>
    </citation>
    <scope>NUCLEOTIDE SEQUENCE [LARGE SCALE GENOMIC DNA]</scope>
    <source>
        <strain evidence="13 14">DSM 6191</strain>
    </source>
</reference>
<dbReference type="EMBL" id="FQXU01000005">
    <property type="protein sequence ID" value="SHI02139.1"/>
    <property type="molecule type" value="Genomic_DNA"/>
</dbReference>
<sequence length="397" mass="46012">MEKKSGDFLLIVRYIIYFAVIGSIVVLNKLDNNNIKSLIVFLLLYIINTQIRIYFFTDKTYAIITSLIVEIGIISLLYYNFGGFTFVYYFVAIIDASLMLNRRYSYIITSILYLAVIFQSMTPLYKNLQEFPIANIIFNTVIVMGFGGLGRFIAEEKVRKQEAQLLYDKIRVSEQELKEAYDRLEEYSNTVEELSVLRERDRISREIHDTVGHTLSTLNIQIQALPFLVKSDKDKAIEMLNDMYTYSKNGLEDVRRAVRELSPISFENNNSIFVLKELINNFQKNTGIRVEFNTSKSEYVFTTDQNLSVYRIIQEALNNSLRHGKATVIEINLHFTEKEVGLNIKDNGEGVENLIPDFGLRGMQERVNNLDGRIEFFSEKNSGFEINIIFPKKKKIL</sequence>
<keyword evidence="6 13" id="KW-0418">Kinase</keyword>
<evidence type="ECO:0000256" key="6">
    <source>
        <dbReference type="ARBA" id="ARBA00022777"/>
    </source>
</evidence>
<name>A0A1M5XQV8_9CLOT</name>
<dbReference type="RefSeq" id="WP_073018411.1">
    <property type="nucleotide sequence ID" value="NZ_FQXU01000005.1"/>
</dbReference>
<accession>A0A1M5XQV8</accession>
<dbReference type="Proteomes" id="UP000184241">
    <property type="component" value="Unassembled WGS sequence"/>
</dbReference>
<keyword evidence="5" id="KW-0547">Nucleotide-binding</keyword>
<dbReference type="GO" id="GO:0046983">
    <property type="term" value="F:protein dimerization activity"/>
    <property type="evidence" value="ECO:0007669"/>
    <property type="project" value="InterPro"/>
</dbReference>
<feature type="transmembrane region" description="Helical" evidence="10">
    <location>
        <begin position="133"/>
        <end position="154"/>
    </location>
</feature>
<evidence type="ECO:0000259" key="11">
    <source>
        <dbReference type="Pfam" id="PF02518"/>
    </source>
</evidence>
<dbReference type="InterPro" id="IPR036890">
    <property type="entry name" value="HATPase_C_sf"/>
</dbReference>
<feature type="coiled-coil region" evidence="9">
    <location>
        <begin position="170"/>
        <end position="197"/>
    </location>
</feature>
<dbReference type="PANTHER" id="PTHR24421">
    <property type="entry name" value="NITRATE/NITRITE SENSOR PROTEIN NARX-RELATED"/>
    <property type="match status" value="1"/>
</dbReference>
<dbReference type="PANTHER" id="PTHR24421:SF10">
    <property type="entry name" value="NITRATE_NITRITE SENSOR PROTEIN NARQ"/>
    <property type="match status" value="1"/>
</dbReference>
<evidence type="ECO:0000256" key="7">
    <source>
        <dbReference type="ARBA" id="ARBA00022840"/>
    </source>
</evidence>
<protein>
    <recommendedName>
        <fullName evidence="2">histidine kinase</fullName>
        <ecNumber evidence="2">2.7.13.3</ecNumber>
    </recommendedName>
</protein>
<keyword evidence="9" id="KW-0175">Coiled coil</keyword>
<evidence type="ECO:0000256" key="4">
    <source>
        <dbReference type="ARBA" id="ARBA00022679"/>
    </source>
</evidence>
<evidence type="ECO:0000256" key="5">
    <source>
        <dbReference type="ARBA" id="ARBA00022741"/>
    </source>
</evidence>
<organism evidence="13 14">
    <name type="scientific">Clostridium intestinale DSM 6191</name>
    <dbReference type="NCBI Taxonomy" id="1121320"/>
    <lineage>
        <taxon>Bacteria</taxon>
        <taxon>Bacillati</taxon>
        <taxon>Bacillota</taxon>
        <taxon>Clostridia</taxon>
        <taxon>Eubacteriales</taxon>
        <taxon>Clostridiaceae</taxon>
        <taxon>Clostridium</taxon>
    </lineage>
</organism>
<dbReference type="Pfam" id="PF02518">
    <property type="entry name" value="HATPase_c"/>
    <property type="match status" value="1"/>
</dbReference>
<evidence type="ECO:0000256" key="1">
    <source>
        <dbReference type="ARBA" id="ARBA00000085"/>
    </source>
</evidence>
<dbReference type="CDD" id="cd16917">
    <property type="entry name" value="HATPase_UhpB-NarQ-NarX-like"/>
    <property type="match status" value="1"/>
</dbReference>
<dbReference type="GO" id="GO:0000155">
    <property type="term" value="F:phosphorelay sensor kinase activity"/>
    <property type="evidence" value="ECO:0007669"/>
    <property type="project" value="InterPro"/>
</dbReference>
<evidence type="ECO:0000256" key="9">
    <source>
        <dbReference type="SAM" id="Coils"/>
    </source>
</evidence>
<dbReference type="InterPro" id="IPR011712">
    <property type="entry name" value="Sig_transdc_His_kin_sub3_dim/P"/>
</dbReference>